<keyword evidence="5" id="KW-0234">DNA repair</keyword>
<dbReference type="InterPro" id="IPR050066">
    <property type="entry name" value="UvrABC_protein_C"/>
</dbReference>
<name>A0A4Q0AGG9_9BACT</name>
<dbReference type="PANTHER" id="PTHR30562">
    <property type="entry name" value="UVRC/OXIDOREDUCTASE"/>
    <property type="match status" value="1"/>
</dbReference>
<dbReference type="Gene3D" id="3.40.1440.10">
    <property type="entry name" value="GIY-YIG endonuclease"/>
    <property type="match status" value="1"/>
</dbReference>
<keyword evidence="2" id="KW-0227">DNA damage</keyword>
<dbReference type="Gene3D" id="3.30.420.340">
    <property type="entry name" value="UvrC, RNAse H endonuclease domain"/>
    <property type="match status" value="1"/>
</dbReference>
<feature type="domain" description="UvrC family homology region profile" evidence="8">
    <location>
        <begin position="252"/>
        <end position="351"/>
    </location>
</feature>
<accession>A0A4Q0AGG9</accession>
<feature type="domain" description="GIY-YIG" evidence="7">
    <location>
        <begin position="17"/>
        <end position="96"/>
    </location>
</feature>
<feature type="domain" description="UVR" evidence="6">
    <location>
        <begin position="200"/>
        <end position="235"/>
    </location>
</feature>
<dbReference type="AlphaFoldDB" id="A0A4Q0AGG9"/>
<evidence type="ECO:0000259" key="8">
    <source>
        <dbReference type="PROSITE" id="PS50165"/>
    </source>
</evidence>
<dbReference type="InterPro" id="IPR001943">
    <property type="entry name" value="UVR_dom"/>
</dbReference>
<gene>
    <name evidence="9" type="ORF">EOT05_00105</name>
</gene>
<evidence type="ECO:0000256" key="2">
    <source>
        <dbReference type="ARBA" id="ARBA00022763"/>
    </source>
</evidence>
<dbReference type="PANTHER" id="PTHR30562:SF1">
    <property type="entry name" value="UVRABC SYSTEM PROTEIN C"/>
    <property type="match status" value="1"/>
</dbReference>
<dbReference type="GO" id="GO:0009380">
    <property type="term" value="C:excinuclease repair complex"/>
    <property type="evidence" value="ECO:0007669"/>
    <property type="project" value="TreeGrafter"/>
</dbReference>
<proteinExistence type="predicted"/>
<sequence length="522" mass="59674">MESKSKKLQDKLKTLPRSPGVYFHKSKSGEIIYIGKAALLKNRVRQYFQSTRDMDIKTRALVEEIDDTDWVETESEIDALFLESEMVKRYLPRFNILLRDDKSQTFIRIDMKSQWPTVSFTRNPIDDNAEYFGPYYNGFAIKKALRYLRKVFPYYTTPPKDNGRPDLDAHIGLSPRPGTSQAEYKATLKRLIRYMEGGRSAILRELEKEMHQAAKMHDFETAARVRNNINDLRSLQHKIMFGDREFLDISKDKALTNLATLLGLSNIPVRIEGYDISHMGGTNVVASMVVFTNGVSDRANYRKFKTRIEQNDDYYNMQETLQRRLSEKNLKAWGKPDLILIDGGKGQLDAALKAVEAYHLNIPTISIAKREEEIIVHRTRSNIGTDTLIESMNNPTDDIAVTISGEYYIINLHVGQFNASSHSKNLRAATSHSKYTDVTKLFQRIRDESHRFAVSYHTVLKRAKQTANVLEEIPGVGPATRRKLIRTFGSMRGVLLAEESAVIQAIGKKKAKLILPIIKPRV</sequence>
<keyword evidence="10" id="KW-1185">Reference proteome</keyword>
<evidence type="ECO:0000313" key="9">
    <source>
        <dbReference type="EMBL" id="RWZ78163.1"/>
    </source>
</evidence>
<dbReference type="InterPro" id="IPR047296">
    <property type="entry name" value="GIY-YIG_UvrC_Cho"/>
</dbReference>
<evidence type="ECO:0000256" key="5">
    <source>
        <dbReference type="ARBA" id="ARBA00023204"/>
    </source>
</evidence>
<dbReference type="GO" id="GO:0006289">
    <property type="term" value="P:nucleotide-excision repair"/>
    <property type="evidence" value="ECO:0007669"/>
    <property type="project" value="InterPro"/>
</dbReference>
<evidence type="ECO:0000256" key="3">
    <source>
        <dbReference type="ARBA" id="ARBA00022769"/>
    </source>
</evidence>
<dbReference type="Proteomes" id="UP000289257">
    <property type="component" value="Unassembled WGS sequence"/>
</dbReference>
<dbReference type="InterPro" id="IPR000305">
    <property type="entry name" value="GIY-YIG_endonuc"/>
</dbReference>
<keyword evidence="4" id="KW-0267">Excision nuclease</keyword>
<dbReference type="PROSITE" id="PS50164">
    <property type="entry name" value="GIY_YIG"/>
    <property type="match status" value="1"/>
</dbReference>
<evidence type="ECO:0000256" key="1">
    <source>
        <dbReference type="ARBA" id="ARBA00022490"/>
    </source>
</evidence>
<reference evidence="9" key="1">
    <citation type="submission" date="2019-01" db="EMBL/GenBank/DDBJ databases">
        <title>Genomic signatures and co-occurrence patterns of the ultra-small Saccharimodia (Patescibacteria phylum) suggest a symbiotic lifestyle.</title>
        <authorList>
            <person name="Lemos L."/>
            <person name="Medeiros J."/>
            <person name="Andreote F."/>
            <person name="Fernandes G."/>
            <person name="Varani A."/>
            <person name="Oliveira G."/>
            <person name="Pylro V."/>
        </authorList>
    </citation>
    <scope>NUCLEOTIDE SEQUENCE [LARGE SCALE GENOMIC DNA]</scope>
    <source>
        <strain evidence="9">AMD02</strain>
    </source>
</reference>
<evidence type="ECO:0000259" key="7">
    <source>
        <dbReference type="PROSITE" id="PS50164"/>
    </source>
</evidence>
<dbReference type="InterPro" id="IPR001162">
    <property type="entry name" value="UvrC_RNase_H_dom"/>
</dbReference>
<dbReference type="Pfam" id="PF02151">
    <property type="entry name" value="UVR"/>
    <property type="match status" value="1"/>
</dbReference>
<dbReference type="InterPro" id="IPR038476">
    <property type="entry name" value="UvrC_RNase_H_dom_sf"/>
</dbReference>
<dbReference type="EMBL" id="SCKX01000001">
    <property type="protein sequence ID" value="RWZ78163.1"/>
    <property type="molecule type" value="Genomic_DNA"/>
</dbReference>
<evidence type="ECO:0000256" key="4">
    <source>
        <dbReference type="ARBA" id="ARBA00022881"/>
    </source>
</evidence>
<comment type="caution">
    <text evidence="9">The sequence shown here is derived from an EMBL/GenBank/DDBJ whole genome shotgun (WGS) entry which is preliminary data.</text>
</comment>
<dbReference type="Pfam" id="PF08459">
    <property type="entry name" value="UvrC_RNaseH_dom"/>
    <property type="match status" value="1"/>
</dbReference>
<dbReference type="PROSITE" id="PS50165">
    <property type="entry name" value="UVRC"/>
    <property type="match status" value="1"/>
</dbReference>
<dbReference type="InterPro" id="IPR036876">
    <property type="entry name" value="UVR_dom_sf"/>
</dbReference>
<dbReference type="SUPFAM" id="SSF82771">
    <property type="entry name" value="GIY-YIG endonuclease"/>
    <property type="match status" value="1"/>
</dbReference>
<evidence type="ECO:0000259" key="6">
    <source>
        <dbReference type="PROSITE" id="PS50151"/>
    </source>
</evidence>
<keyword evidence="1" id="KW-0963">Cytoplasm</keyword>
<dbReference type="SUPFAM" id="SSF47781">
    <property type="entry name" value="RuvA domain 2-like"/>
    <property type="match status" value="1"/>
</dbReference>
<keyword evidence="3" id="KW-0228">DNA excision</keyword>
<dbReference type="Pfam" id="PF01541">
    <property type="entry name" value="GIY-YIG"/>
    <property type="match status" value="1"/>
</dbReference>
<evidence type="ECO:0000313" key="10">
    <source>
        <dbReference type="Proteomes" id="UP000289257"/>
    </source>
</evidence>
<dbReference type="CDD" id="cd10434">
    <property type="entry name" value="GIY-YIG_UvrC_Cho"/>
    <property type="match status" value="1"/>
</dbReference>
<dbReference type="SUPFAM" id="SSF46600">
    <property type="entry name" value="C-terminal UvrC-binding domain of UvrB"/>
    <property type="match status" value="1"/>
</dbReference>
<organism evidence="9 10">
    <name type="scientific">Candidatus Microsaccharimonas sossegonensis</name>
    <dbReference type="NCBI Taxonomy" id="2506948"/>
    <lineage>
        <taxon>Bacteria</taxon>
        <taxon>Candidatus Saccharimonadota</taxon>
        <taxon>Candidatus Saccharimonadia</taxon>
        <taxon>Candidatus Saccharimonadales</taxon>
        <taxon>Candidatus Saccharimonadaceae</taxon>
        <taxon>Candidatus Microsaccharimonas</taxon>
    </lineage>
</organism>
<dbReference type="GO" id="GO:0009381">
    <property type="term" value="F:excinuclease ABC activity"/>
    <property type="evidence" value="ECO:0007669"/>
    <property type="project" value="InterPro"/>
</dbReference>
<dbReference type="SMART" id="SM00465">
    <property type="entry name" value="GIYc"/>
    <property type="match status" value="1"/>
</dbReference>
<dbReference type="InterPro" id="IPR010994">
    <property type="entry name" value="RuvA_2-like"/>
</dbReference>
<dbReference type="FunFam" id="3.40.1440.10:FF:000001">
    <property type="entry name" value="UvrABC system protein C"/>
    <property type="match status" value="1"/>
</dbReference>
<dbReference type="Gene3D" id="1.10.150.20">
    <property type="entry name" value="5' to 3' exonuclease, C-terminal subdomain"/>
    <property type="match status" value="1"/>
</dbReference>
<protein>
    <submittedName>
        <fullName evidence="9">Excinuclease ABC subunit UvrC</fullName>
    </submittedName>
</protein>
<dbReference type="InterPro" id="IPR035901">
    <property type="entry name" value="GIY-YIG_endonuc_sf"/>
</dbReference>
<dbReference type="Gene3D" id="4.10.860.10">
    <property type="entry name" value="UVR domain"/>
    <property type="match status" value="1"/>
</dbReference>
<dbReference type="PROSITE" id="PS50151">
    <property type="entry name" value="UVR"/>
    <property type="match status" value="1"/>
</dbReference>